<feature type="repeat" description="ANK" evidence="7">
    <location>
        <begin position="259"/>
        <end position="291"/>
    </location>
</feature>
<dbReference type="InterPro" id="IPR052076">
    <property type="entry name" value="TRP_cation_channel"/>
</dbReference>
<dbReference type="InterPro" id="IPR002110">
    <property type="entry name" value="Ankyrin_rpt"/>
</dbReference>
<protein>
    <submittedName>
        <fullName evidence="9">Uncharacterized protein</fullName>
    </submittedName>
</protein>
<reference evidence="10" key="1">
    <citation type="submission" date="2015-02" db="EMBL/GenBank/DDBJ databases">
        <title>Genome sequencing for Strongylocentrotus purpuratus.</title>
        <authorList>
            <person name="Murali S."/>
            <person name="Liu Y."/>
            <person name="Vee V."/>
            <person name="English A."/>
            <person name="Wang M."/>
            <person name="Skinner E."/>
            <person name="Han Y."/>
            <person name="Muzny D.M."/>
            <person name="Worley K.C."/>
            <person name="Gibbs R.A."/>
        </authorList>
    </citation>
    <scope>NUCLEOTIDE SEQUENCE</scope>
</reference>
<name>A0A7M7NSB3_STRPU</name>
<keyword evidence="8" id="KW-0472">Membrane</keyword>
<feature type="repeat" description="ANK" evidence="7">
    <location>
        <begin position="58"/>
        <end position="90"/>
    </location>
</feature>
<keyword evidence="4 7" id="KW-0040">ANK repeat</keyword>
<keyword evidence="5" id="KW-0406">Ion transport</keyword>
<dbReference type="GeneID" id="105444791"/>
<dbReference type="InParanoid" id="A0A7M7NSB3"/>
<dbReference type="SMART" id="SM00248">
    <property type="entry name" value="ANK"/>
    <property type="match status" value="10"/>
</dbReference>
<evidence type="ECO:0000256" key="2">
    <source>
        <dbReference type="ARBA" id="ARBA00022606"/>
    </source>
</evidence>
<evidence type="ECO:0000313" key="10">
    <source>
        <dbReference type="Proteomes" id="UP000007110"/>
    </source>
</evidence>
<evidence type="ECO:0000256" key="3">
    <source>
        <dbReference type="ARBA" id="ARBA00022737"/>
    </source>
</evidence>
<feature type="repeat" description="ANK" evidence="7">
    <location>
        <begin position="91"/>
        <end position="123"/>
    </location>
</feature>
<dbReference type="InterPro" id="IPR036770">
    <property type="entry name" value="Ankyrin_rpt-contain_sf"/>
</dbReference>
<dbReference type="KEGG" id="spu:105444791"/>
<dbReference type="SUPFAM" id="SSF48403">
    <property type="entry name" value="Ankyrin repeat"/>
    <property type="match status" value="2"/>
</dbReference>
<feature type="repeat" description="ANK" evidence="7">
    <location>
        <begin position="159"/>
        <end position="191"/>
    </location>
</feature>
<dbReference type="Pfam" id="PF12796">
    <property type="entry name" value="Ank_2"/>
    <property type="match status" value="3"/>
</dbReference>
<evidence type="ECO:0000256" key="7">
    <source>
        <dbReference type="PROSITE-ProRule" id="PRU00023"/>
    </source>
</evidence>
<keyword evidence="6" id="KW-0407">Ion channel</keyword>
<keyword evidence="2" id="KW-0716">Sensory transduction</keyword>
<dbReference type="Proteomes" id="UP000007110">
    <property type="component" value="Unassembled WGS sequence"/>
</dbReference>
<dbReference type="PANTHER" id="PTHR47143:SF3">
    <property type="entry name" value="PWWP DOMAIN-CONTAINING PROTEIN"/>
    <property type="match status" value="1"/>
</dbReference>
<feature type="repeat" description="ANK" evidence="7">
    <location>
        <begin position="226"/>
        <end position="258"/>
    </location>
</feature>
<keyword evidence="3" id="KW-0677">Repeat</keyword>
<dbReference type="OrthoDB" id="1661883at2759"/>
<evidence type="ECO:0000256" key="8">
    <source>
        <dbReference type="SAM" id="Phobius"/>
    </source>
</evidence>
<dbReference type="GO" id="GO:0034220">
    <property type="term" value="P:monoatomic ion transmembrane transport"/>
    <property type="evidence" value="ECO:0007669"/>
    <property type="project" value="UniProtKB-KW"/>
</dbReference>
<dbReference type="EnsemblMetazoa" id="XM_030985110">
    <property type="protein sequence ID" value="XP_030840970"/>
    <property type="gene ID" value="LOC105444791"/>
</dbReference>
<keyword evidence="8" id="KW-1133">Transmembrane helix</keyword>
<proteinExistence type="predicted"/>
<keyword evidence="8" id="KW-0812">Transmembrane</keyword>
<sequence length="494" mass="55125">MCNTILQVIERLLGYRMNANLVKKNGMGPLHIAATNGSTAVALYLIQNGADIDMKDDEGMTPLHRATLYNQVETIALLIHEGCLINEIDNSGFTPLLCAAWKGHTPAGELLLTRGADMFVSDIHHKSPLHWAAEMDHLSFVEFLLKNGGYSLLEIRDIYEQTVLHYAAEAGNVEMIKKMIQYEVKGEVKDVSEKTPVHVAAQAGYVTCVEELLRQTPLLLNDEDQDGMTPLLTACYHGHRDLVKTLLKIGADITSVNDFHRSALMLAAMNNHVETMSILIENNCDIHALDKNKNSALHLCIDAGHIGPANLLIRAGADQSASNNEGFTPLELAIDGDHGEIAAAIIKSKDWRIAMQSKDDFMISPMKALIEKLPDVALLVMDRCVHKTYTDQHTTSYDVKYEYQYIDPGPDDESTRANGYRYFAVRTMCQYGRERLLAHELSQSALKRKWNRFARVFFYIDLLFYVAFLASITAYISVAVVPPQRLIGTTSTLN</sequence>
<dbReference type="Gene3D" id="1.25.40.20">
    <property type="entry name" value="Ankyrin repeat-containing domain"/>
    <property type="match status" value="2"/>
</dbReference>
<dbReference type="RefSeq" id="XP_030840970.1">
    <property type="nucleotide sequence ID" value="XM_030985110.1"/>
</dbReference>
<evidence type="ECO:0000256" key="5">
    <source>
        <dbReference type="ARBA" id="ARBA00023065"/>
    </source>
</evidence>
<evidence type="ECO:0000313" key="9">
    <source>
        <dbReference type="EnsemblMetazoa" id="XP_030840970"/>
    </source>
</evidence>
<evidence type="ECO:0000256" key="4">
    <source>
        <dbReference type="ARBA" id="ARBA00023043"/>
    </source>
</evidence>
<organism evidence="9 10">
    <name type="scientific">Strongylocentrotus purpuratus</name>
    <name type="common">Purple sea urchin</name>
    <dbReference type="NCBI Taxonomy" id="7668"/>
    <lineage>
        <taxon>Eukaryota</taxon>
        <taxon>Metazoa</taxon>
        <taxon>Echinodermata</taxon>
        <taxon>Eleutherozoa</taxon>
        <taxon>Echinozoa</taxon>
        <taxon>Echinoidea</taxon>
        <taxon>Euechinoidea</taxon>
        <taxon>Echinacea</taxon>
        <taxon>Camarodonta</taxon>
        <taxon>Echinidea</taxon>
        <taxon>Strongylocentrotidae</taxon>
        <taxon>Strongylocentrotus</taxon>
    </lineage>
</organism>
<feature type="transmembrane region" description="Helical" evidence="8">
    <location>
        <begin position="456"/>
        <end position="476"/>
    </location>
</feature>
<reference evidence="9" key="2">
    <citation type="submission" date="2021-01" db="UniProtKB">
        <authorList>
            <consortium name="EnsemblMetazoa"/>
        </authorList>
    </citation>
    <scope>IDENTIFICATION</scope>
</reference>
<dbReference type="PANTHER" id="PTHR47143">
    <property type="entry name" value="TRANSIENT RECEPTOR POTENTIAL CATION CHANNEL PROTEIN PAINLESS"/>
    <property type="match status" value="1"/>
</dbReference>
<dbReference type="AlphaFoldDB" id="A0A7M7NSB3"/>
<feature type="repeat" description="ANK" evidence="7">
    <location>
        <begin position="124"/>
        <end position="148"/>
    </location>
</feature>
<feature type="repeat" description="ANK" evidence="7">
    <location>
        <begin position="292"/>
        <end position="324"/>
    </location>
</feature>
<dbReference type="Pfam" id="PF00023">
    <property type="entry name" value="Ank"/>
    <property type="match status" value="2"/>
</dbReference>
<keyword evidence="10" id="KW-1185">Reference proteome</keyword>
<feature type="repeat" description="ANK" evidence="7">
    <location>
        <begin position="25"/>
        <end position="57"/>
    </location>
</feature>
<evidence type="ECO:0000256" key="1">
    <source>
        <dbReference type="ARBA" id="ARBA00022448"/>
    </source>
</evidence>
<accession>A0A7M7NSB3</accession>
<evidence type="ECO:0000256" key="6">
    <source>
        <dbReference type="ARBA" id="ARBA00023303"/>
    </source>
</evidence>
<dbReference type="PROSITE" id="PS50297">
    <property type="entry name" value="ANK_REP_REGION"/>
    <property type="match status" value="5"/>
</dbReference>
<dbReference type="PROSITE" id="PS50088">
    <property type="entry name" value="ANK_REPEAT"/>
    <property type="match status" value="8"/>
</dbReference>
<keyword evidence="1" id="KW-0813">Transport</keyword>